<dbReference type="EMBL" id="QGGU01000002">
    <property type="protein sequence ID" value="PWK53739.1"/>
    <property type="molecule type" value="Genomic_DNA"/>
</dbReference>
<name>A0A316FYS8_9GAMM</name>
<dbReference type="PROSITE" id="PS50887">
    <property type="entry name" value="GGDEF"/>
    <property type="match status" value="1"/>
</dbReference>
<evidence type="ECO:0000313" key="8">
    <source>
        <dbReference type="Proteomes" id="UP000245790"/>
    </source>
</evidence>
<dbReference type="InterPro" id="IPR019734">
    <property type="entry name" value="TPR_rpt"/>
</dbReference>
<dbReference type="SMART" id="SM00267">
    <property type="entry name" value="GGDEF"/>
    <property type="match status" value="1"/>
</dbReference>
<dbReference type="CDD" id="cd01949">
    <property type="entry name" value="GGDEF"/>
    <property type="match status" value="1"/>
</dbReference>
<evidence type="ECO:0000259" key="6">
    <source>
        <dbReference type="PROSITE" id="PS50887"/>
    </source>
</evidence>
<dbReference type="InterPro" id="IPR011990">
    <property type="entry name" value="TPR-like_helical_dom_sf"/>
</dbReference>
<dbReference type="PANTHER" id="PTHR45138:SF9">
    <property type="entry name" value="DIGUANYLATE CYCLASE DGCM-RELATED"/>
    <property type="match status" value="1"/>
</dbReference>
<evidence type="ECO:0000256" key="3">
    <source>
        <dbReference type="ARBA" id="ARBA00034247"/>
    </source>
</evidence>
<keyword evidence="8" id="KW-1185">Reference proteome</keyword>
<evidence type="ECO:0000256" key="4">
    <source>
        <dbReference type="PROSITE-ProRule" id="PRU00339"/>
    </source>
</evidence>
<dbReference type="GO" id="GO:0052621">
    <property type="term" value="F:diguanylate cyclase activity"/>
    <property type="evidence" value="ECO:0007669"/>
    <property type="project" value="UniProtKB-EC"/>
</dbReference>
<dbReference type="Pfam" id="PF13424">
    <property type="entry name" value="TPR_12"/>
    <property type="match status" value="1"/>
</dbReference>
<dbReference type="SMART" id="SM00028">
    <property type="entry name" value="TPR"/>
    <property type="match status" value="3"/>
</dbReference>
<dbReference type="PROSITE" id="PS50005">
    <property type="entry name" value="TPR"/>
    <property type="match status" value="1"/>
</dbReference>
<feature type="repeat" description="TPR" evidence="4">
    <location>
        <begin position="154"/>
        <end position="187"/>
    </location>
</feature>
<dbReference type="GO" id="GO:0043709">
    <property type="term" value="P:cell adhesion involved in single-species biofilm formation"/>
    <property type="evidence" value="ECO:0007669"/>
    <property type="project" value="TreeGrafter"/>
</dbReference>
<comment type="catalytic activity">
    <reaction evidence="3">
        <text>2 GTP = 3',3'-c-di-GMP + 2 diphosphate</text>
        <dbReference type="Rhea" id="RHEA:24898"/>
        <dbReference type="ChEBI" id="CHEBI:33019"/>
        <dbReference type="ChEBI" id="CHEBI:37565"/>
        <dbReference type="ChEBI" id="CHEBI:58805"/>
        <dbReference type="EC" id="2.7.7.65"/>
    </reaction>
</comment>
<sequence length="683" mass="78593">MLAGLIVSLSNASLAQQMPNADLSSELNTALEEHENSPDQLAQSLKFIYAKAILDNNLYIAEQALYLRALNLLYAQQFDEYQNWLAVYKSFYRQHNNAKTKFYIEKLELTRLFYQLDSLSLIQRGEALLQEYNVQDLSEKTDQGELSIHITDIADVINFIGLAEQDLGSYDSAIERFTNALEIYERSGDKEKVAVVYGNIATVNAAIGDLDTAMEYNEKSIEISLVEESIYGYFQNMANQASYNISKKNISSDGESKKFYRNQAESILLDVKNDDRLEQYPRIKSDILYWLTYLYLDDGNLTLGESYLSDLYKSIENRGEQGYLKQVKELEAYLLLEKGNFNKALDIYQDALSFYLDNKKYDKALVTLQDLIWATERQQDHEKSIDYLKQYVDLMGQVFNEKRAQVLAVEQEKNNAKLREHKIALLAEQNRSAELKIANRNLWLKMSSVIAVLIILIIWLRLRVKHKLSEQYQKMSYKDALTNVGNRLFFHEHIERELAKVLRARDRQSDQRLALIILDIDHFKAFNDQYGHDAGDRVLIEFAARLNSSIRETDLLARWGGEEFVIAGNVSNQQETSNYINRILTAINSKPFYIAGKKHSISCSIGAVAYPFFTEAEKEPKWTSLLTLADFALYRAKNTGRNRWCLFENTGIKQHDSLQAIIDQKVSVEQALLSKQITAIESE</sequence>
<feature type="domain" description="GGDEF" evidence="6">
    <location>
        <begin position="511"/>
        <end position="649"/>
    </location>
</feature>
<dbReference type="Gene3D" id="1.25.40.10">
    <property type="entry name" value="Tetratricopeptide repeat domain"/>
    <property type="match status" value="2"/>
</dbReference>
<keyword evidence="5" id="KW-1133">Transmembrane helix</keyword>
<feature type="transmembrane region" description="Helical" evidence="5">
    <location>
        <begin position="442"/>
        <end position="462"/>
    </location>
</feature>
<organism evidence="7 8">
    <name type="scientific">Pleionea mediterranea</name>
    <dbReference type="NCBI Taxonomy" id="523701"/>
    <lineage>
        <taxon>Bacteria</taxon>
        <taxon>Pseudomonadati</taxon>
        <taxon>Pseudomonadota</taxon>
        <taxon>Gammaproteobacteria</taxon>
        <taxon>Oceanospirillales</taxon>
        <taxon>Pleioneaceae</taxon>
        <taxon>Pleionea</taxon>
    </lineage>
</organism>
<dbReference type="GO" id="GO:0005886">
    <property type="term" value="C:plasma membrane"/>
    <property type="evidence" value="ECO:0007669"/>
    <property type="project" value="TreeGrafter"/>
</dbReference>
<dbReference type="Pfam" id="PF00990">
    <property type="entry name" value="GGDEF"/>
    <property type="match status" value="1"/>
</dbReference>
<dbReference type="FunFam" id="3.30.70.270:FF:000001">
    <property type="entry name" value="Diguanylate cyclase domain protein"/>
    <property type="match status" value="1"/>
</dbReference>
<evidence type="ECO:0000256" key="1">
    <source>
        <dbReference type="ARBA" id="ARBA00001946"/>
    </source>
</evidence>
<dbReference type="AlphaFoldDB" id="A0A316FYS8"/>
<dbReference type="SUPFAM" id="SSF55073">
    <property type="entry name" value="Nucleotide cyclase"/>
    <property type="match status" value="1"/>
</dbReference>
<keyword evidence="5" id="KW-0812">Transmembrane</keyword>
<evidence type="ECO:0000256" key="5">
    <source>
        <dbReference type="SAM" id="Phobius"/>
    </source>
</evidence>
<protein>
    <recommendedName>
        <fullName evidence="2">diguanylate cyclase</fullName>
        <ecNumber evidence="2">2.7.7.65</ecNumber>
    </recommendedName>
</protein>
<comment type="caution">
    <text evidence="7">The sequence shown here is derived from an EMBL/GenBank/DDBJ whole genome shotgun (WGS) entry which is preliminary data.</text>
</comment>
<comment type="cofactor">
    <cofactor evidence="1">
        <name>Mg(2+)</name>
        <dbReference type="ChEBI" id="CHEBI:18420"/>
    </cofactor>
</comment>
<dbReference type="InterPro" id="IPR050469">
    <property type="entry name" value="Diguanylate_Cyclase"/>
</dbReference>
<reference evidence="7 8" key="1">
    <citation type="submission" date="2018-05" db="EMBL/GenBank/DDBJ databases">
        <title>Genomic Encyclopedia of Type Strains, Phase IV (KMG-IV): sequencing the most valuable type-strain genomes for metagenomic binning, comparative biology and taxonomic classification.</title>
        <authorList>
            <person name="Goeker M."/>
        </authorList>
    </citation>
    <scope>NUCLEOTIDE SEQUENCE [LARGE SCALE GENOMIC DNA]</scope>
    <source>
        <strain evidence="7 8">DSM 25350</strain>
    </source>
</reference>
<dbReference type="Gene3D" id="3.30.70.270">
    <property type="match status" value="1"/>
</dbReference>
<dbReference type="SUPFAM" id="SSF48452">
    <property type="entry name" value="TPR-like"/>
    <property type="match status" value="1"/>
</dbReference>
<dbReference type="InterPro" id="IPR029787">
    <property type="entry name" value="Nucleotide_cyclase"/>
</dbReference>
<evidence type="ECO:0000256" key="2">
    <source>
        <dbReference type="ARBA" id="ARBA00012528"/>
    </source>
</evidence>
<dbReference type="InterPro" id="IPR043128">
    <property type="entry name" value="Rev_trsase/Diguanyl_cyclase"/>
</dbReference>
<dbReference type="NCBIfam" id="TIGR00254">
    <property type="entry name" value="GGDEF"/>
    <property type="match status" value="1"/>
</dbReference>
<dbReference type="InterPro" id="IPR000160">
    <property type="entry name" value="GGDEF_dom"/>
</dbReference>
<keyword evidence="4" id="KW-0802">TPR repeat</keyword>
<gene>
    <name evidence="7" type="ORF">C8D97_102128</name>
</gene>
<accession>A0A316FYS8</accession>
<evidence type="ECO:0000313" key="7">
    <source>
        <dbReference type="EMBL" id="PWK53739.1"/>
    </source>
</evidence>
<dbReference type="GO" id="GO:1902201">
    <property type="term" value="P:negative regulation of bacterial-type flagellum-dependent cell motility"/>
    <property type="evidence" value="ECO:0007669"/>
    <property type="project" value="TreeGrafter"/>
</dbReference>
<dbReference type="EC" id="2.7.7.65" evidence="2"/>
<keyword evidence="5" id="KW-0472">Membrane</keyword>
<dbReference type="PANTHER" id="PTHR45138">
    <property type="entry name" value="REGULATORY COMPONENTS OF SENSORY TRANSDUCTION SYSTEM"/>
    <property type="match status" value="1"/>
</dbReference>
<proteinExistence type="predicted"/>
<dbReference type="Proteomes" id="UP000245790">
    <property type="component" value="Unassembled WGS sequence"/>
</dbReference>